<dbReference type="SUPFAM" id="SSF46785">
    <property type="entry name" value="Winged helix' DNA-binding domain"/>
    <property type="match status" value="1"/>
</dbReference>
<dbReference type="PROSITE" id="PS50995">
    <property type="entry name" value="HTH_MARR_2"/>
    <property type="match status" value="1"/>
</dbReference>
<dbReference type="Proteomes" id="UP001597453">
    <property type="component" value="Unassembled WGS sequence"/>
</dbReference>
<comment type="caution">
    <text evidence="3">The sequence shown here is derived from an EMBL/GenBank/DDBJ whole genome shotgun (WGS) entry which is preliminary data.</text>
</comment>
<keyword evidence="4" id="KW-1185">Reference proteome</keyword>
<dbReference type="InterPro" id="IPR039422">
    <property type="entry name" value="MarR/SlyA-like"/>
</dbReference>
<sequence>MSTDQVRWLSREEQAAWLRMMAVMELLPSTLDSHLRRANQVTLTEYYVLAMLSHSPGKRLQTKQLAVRTNTTLSRLSRVLNRLEGSNLVERVQNADDARATDILLTETGMNLLREAAPEHVSLVRKFVFDPQDADGIDDIRRVTEAMLNVLDPDKHMHRDPIHSLTASESAAEASVNTAH</sequence>
<evidence type="ECO:0000256" key="1">
    <source>
        <dbReference type="SAM" id="MobiDB-lite"/>
    </source>
</evidence>
<dbReference type="InterPro" id="IPR036388">
    <property type="entry name" value="WH-like_DNA-bd_sf"/>
</dbReference>
<reference evidence="4" key="1">
    <citation type="journal article" date="2019" name="Int. J. Syst. Evol. Microbiol.">
        <title>The Global Catalogue of Microorganisms (GCM) 10K type strain sequencing project: providing services to taxonomists for standard genome sequencing and annotation.</title>
        <authorList>
            <consortium name="The Broad Institute Genomics Platform"/>
            <consortium name="The Broad Institute Genome Sequencing Center for Infectious Disease"/>
            <person name="Wu L."/>
            <person name="Ma J."/>
        </authorList>
    </citation>
    <scope>NUCLEOTIDE SEQUENCE [LARGE SCALE GENOMIC DNA]</scope>
    <source>
        <strain evidence="4">TISTR 1511</strain>
    </source>
</reference>
<protein>
    <submittedName>
        <fullName evidence="3">MarR family winged helix-turn-helix transcriptional regulator</fullName>
    </submittedName>
</protein>
<name>A0ABW5RH37_9MICO</name>
<feature type="domain" description="HTH marR-type" evidence="2">
    <location>
        <begin position="12"/>
        <end position="149"/>
    </location>
</feature>
<dbReference type="EMBL" id="JBHUNF010000001">
    <property type="protein sequence ID" value="MFD2674149.1"/>
    <property type="molecule type" value="Genomic_DNA"/>
</dbReference>
<dbReference type="Gene3D" id="1.10.10.10">
    <property type="entry name" value="Winged helix-like DNA-binding domain superfamily/Winged helix DNA-binding domain"/>
    <property type="match status" value="1"/>
</dbReference>
<dbReference type="InterPro" id="IPR000835">
    <property type="entry name" value="HTH_MarR-typ"/>
</dbReference>
<evidence type="ECO:0000259" key="2">
    <source>
        <dbReference type="PROSITE" id="PS50995"/>
    </source>
</evidence>
<evidence type="ECO:0000313" key="3">
    <source>
        <dbReference type="EMBL" id="MFD2674149.1"/>
    </source>
</evidence>
<dbReference type="RefSeq" id="WP_083524619.1">
    <property type="nucleotide sequence ID" value="NZ_JBHUNF010000001.1"/>
</dbReference>
<accession>A0ABW5RH37</accession>
<dbReference type="PANTHER" id="PTHR33164">
    <property type="entry name" value="TRANSCRIPTIONAL REGULATOR, MARR FAMILY"/>
    <property type="match status" value="1"/>
</dbReference>
<organism evidence="3 4">
    <name type="scientific">Gulosibacter bifidus</name>
    <dbReference type="NCBI Taxonomy" id="272239"/>
    <lineage>
        <taxon>Bacteria</taxon>
        <taxon>Bacillati</taxon>
        <taxon>Actinomycetota</taxon>
        <taxon>Actinomycetes</taxon>
        <taxon>Micrococcales</taxon>
        <taxon>Microbacteriaceae</taxon>
        <taxon>Gulosibacter</taxon>
    </lineage>
</organism>
<proteinExistence type="predicted"/>
<dbReference type="InterPro" id="IPR036390">
    <property type="entry name" value="WH_DNA-bd_sf"/>
</dbReference>
<dbReference type="SMART" id="SM00347">
    <property type="entry name" value="HTH_MARR"/>
    <property type="match status" value="1"/>
</dbReference>
<dbReference type="Pfam" id="PF12802">
    <property type="entry name" value="MarR_2"/>
    <property type="match status" value="1"/>
</dbReference>
<gene>
    <name evidence="3" type="ORF">ACFSUQ_02390</name>
</gene>
<feature type="region of interest" description="Disordered" evidence="1">
    <location>
        <begin position="155"/>
        <end position="180"/>
    </location>
</feature>
<dbReference type="PANTHER" id="PTHR33164:SF99">
    <property type="entry name" value="MARR FAMILY REGULATORY PROTEIN"/>
    <property type="match status" value="1"/>
</dbReference>
<feature type="compositionally biased region" description="Low complexity" evidence="1">
    <location>
        <begin position="167"/>
        <end position="180"/>
    </location>
</feature>
<evidence type="ECO:0000313" key="4">
    <source>
        <dbReference type="Proteomes" id="UP001597453"/>
    </source>
</evidence>